<dbReference type="SMR" id="A0A482XT41"/>
<organism evidence="6 7">
    <name type="scientific">Laodelphax striatellus</name>
    <name type="common">Small brown planthopper</name>
    <name type="synonym">Delphax striatella</name>
    <dbReference type="NCBI Taxonomy" id="195883"/>
    <lineage>
        <taxon>Eukaryota</taxon>
        <taxon>Metazoa</taxon>
        <taxon>Ecdysozoa</taxon>
        <taxon>Arthropoda</taxon>
        <taxon>Hexapoda</taxon>
        <taxon>Insecta</taxon>
        <taxon>Pterygota</taxon>
        <taxon>Neoptera</taxon>
        <taxon>Paraneoptera</taxon>
        <taxon>Hemiptera</taxon>
        <taxon>Auchenorrhyncha</taxon>
        <taxon>Fulgoroidea</taxon>
        <taxon>Delphacidae</taxon>
        <taxon>Criomorphinae</taxon>
        <taxon>Laodelphax</taxon>
    </lineage>
</organism>
<dbReference type="Pfam" id="PF01168">
    <property type="entry name" value="Ala_racemase_N"/>
    <property type="match status" value="1"/>
</dbReference>
<evidence type="ECO:0000256" key="4">
    <source>
        <dbReference type="RuleBase" id="RU004514"/>
    </source>
</evidence>
<evidence type="ECO:0000259" key="5">
    <source>
        <dbReference type="Pfam" id="PF01168"/>
    </source>
</evidence>
<name>A0A482XT41_LAOST</name>
<dbReference type="AlphaFoldDB" id="A0A482XT41"/>
<dbReference type="PANTHER" id="PTHR10146">
    <property type="entry name" value="PROLINE SYNTHETASE CO-TRANSCRIBED BACTERIAL HOMOLOG PROTEIN"/>
    <property type="match status" value="1"/>
</dbReference>
<dbReference type="FunFam" id="3.20.20.10:FF:000007">
    <property type="entry name" value="Pyridoxal phosphate homeostasis protein"/>
    <property type="match status" value="1"/>
</dbReference>
<feature type="modified residue" description="N6-(pyridoxal phosphate)lysine" evidence="2 3">
    <location>
        <position position="40"/>
    </location>
</feature>
<dbReference type="InterPro" id="IPR029066">
    <property type="entry name" value="PLP-binding_barrel"/>
</dbReference>
<dbReference type="PROSITE" id="PS01211">
    <property type="entry name" value="UPF0001"/>
    <property type="match status" value="1"/>
</dbReference>
<dbReference type="Gene3D" id="3.20.20.10">
    <property type="entry name" value="Alanine racemase"/>
    <property type="match status" value="1"/>
</dbReference>
<dbReference type="InterPro" id="IPR001608">
    <property type="entry name" value="Ala_racemase_N"/>
</dbReference>
<reference evidence="6 7" key="1">
    <citation type="journal article" date="2017" name="Gigascience">
        <title>Genome sequence of the small brown planthopper, Laodelphax striatellus.</title>
        <authorList>
            <person name="Zhu J."/>
            <person name="Jiang F."/>
            <person name="Wang X."/>
            <person name="Yang P."/>
            <person name="Bao Y."/>
            <person name="Zhao W."/>
            <person name="Wang W."/>
            <person name="Lu H."/>
            <person name="Wang Q."/>
            <person name="Cui N."/>
            <person name="Li J."/>
            <person name="Chen X."/>
            <person name="Luo L."/>
            <person name="Yu J."/>
            <person name="Kang L."/>
            <person name="Cui F."/>
        </authorList>
    </citation>
    <scope>NUCLEOTIDE SEQUENCE [LARGE SCALE GENOMIC DNA]</scope>
    <source>
        <strain evidence="6">Lst14</strain>
    </source>
</reference>
<evidence type="ECO:0000313" key="7">
    <source>
        <dbReference type="Proteomes" id="UP000291343"/>
    </source>
</evidence>
<keyword evidence="1 2" id="KW-0663">Pyridoxal phosphate</keyword>
<dbReference type="NCBIfam" id="TIGR00044">
    <property type="entry name" value="YggS family pyridoxal phosphate-dependent enzyme"/>
    <property type="match status" value="1"/>
</dbReference>
<dbReference type="FunCoup" id="A0A482XT41">
    <property type="interactions" value="801"/>
</dbReference>
<protein>
    <recommendedName>
        <fullName evidence="2">Pyridoxal phosphate homeostasis protein</fullName>
        <shortName evidence="2">PLP homeostasis protein</shortName>
    </recommendedName>
</protein>
<dbReference type="InterPro" id="IPR011078">
    <property type="entry name" value="PyrdxlP_homeostasis"/>
</dbReference>
<dbReference type="CDD" id="cd06822">
    <property type="entry name" value="PLPDE_III_YBL036c_euk"/>
    <property type="match status" value="1"/>
</dbReference>
<evidence type="ECO:0000256" key="1">
    <source>
        <dbReference type="ARBA" id="ARBA00022898"/>
    </source>
</evidence>
<dbReference type="PIRSF" id="PIRSF004848">
    <property type="entry name" value="YBL036c_PLPDEIII"/>
    <property type="match status" value="1"/>
</dbReference>
<dbReference type="InParanoid" id="A0A482XT41"/>
<accession>A0A482XT41</accession>
<keyword evidence="7" id="KW-1185">Reference proteome</keyword>
<comment type="caution">
    <text evidence="6">The sequence shown here is derived from an EMBL/GenBank/DDBJ whole genome shotgun (WGS) entry which is preliminary data.</text>
</comment>
<dbReference type="Proteomes" id="UP000291343">
    <property type="component" value="Unassembled WGS sequence"/>
</dbReference>
<dbReference type="OrthoDB" id="10264196at2759"/>
<comment type="function">
    <text evidence="2">Pyridoxal 5'-phosphate (PLP)-binding protein, which may be involved in intracellular homeostatic regulation of pyridoxal 5'-phosphate (PLP), the active form of vitamin B6.</text>
</comment>
<proteinExistence type="inferred from homology"/>
<comment type="cofactor">
    <cofactor evidence="3">
        <name>pyridoxal 5'-phosphate</name>
        <dbReference type="ChEBI" id="CHEBI:597326"/>
    </cofactor>
</comment>
<sequence>MTAESVVSSLKCILERIVVASSKRPMDLQNVIPRLVAVSKTKPKELVIAAYNSGQRHFGENYIQELVDKSNDAEILEKCKEIQWHFIGHLQSNKINKLAAVKNLFVIETIDSEKLATLINNAWSKKQEKEILNCMIQVNTSGEEGKSGVKCNEVTGLATHIIKNCSNLKLIGLMTIGEFGYDYSKGPNPDFVLLVECREKLCQSLDVPRDSLELSMGMSDDFEYAIEMGSSNVRVGSSIFGMREKKQ</sequence>
<dbReference type="GO" id="GO:0030170">
    <property type="term" value="F:pyridoxal phosphate binding"/>
    <property type="evidence" value="ECO:0007669"/>
    <property type="project" value="UniProtKB-UniRule"/>
</dbReference>
<dbReference type="STRING" id="195883.A0A482XT41"/>
<comment type="similarity">
    <text evidence="2 4">Belongs to the pyridoxal phosphate-binding protein YggS/PROSC family.</text>
</comment>
<feature type="domain" description="Alanine racemase N-terminal" evidence="5">
    <location>
        <begin position="33"/>
        <end position="243"/>
    </location>
</feature>
<evidence type="ECO:0000313" key="6">
    <source>
        <dbReference type="EMBL" id="RZF49183.1"/>
    </source>
</evidence>
<dbReference type="EMBL" id="QKKF02000377">
    <property type="protein sequence ID" value="RZF49183.1"/>
    <property type="molecule type" value="Genomic_DNA"/>
</dbReference>
<dbReference type="HAMAP" id="MF_02087">
    <property type="entry name" value="PLP_homeostasis"/>
    <property type="match status" value="1"/>
</dbReference>
<gene>
    <name evidence="6" type="ORF">LSTR_LSTR008469</name>
</gene>
<dbReference type="SUPFAM" id="SSF51419">
    <property type="entry name" value="PLP-binding barrel"/>
    <property type="match status" value="1"/>
</dbReference>
<evidence type="ECO:0000256" key="2">
    <source>
        <dbReference type="HAMAP-Rule" id="MF_03225"/>
    </source>
</evidence>
<evidence type="ECO:0000256" key="3">
    <source>
        <dbReference type="PIRSR" id="PIRSR004848-1"/>
    </source>
</evidence>
<dbReference type="PANTHER" id="PTHR10146:SF14">
    <property type="entry name" value="PYRIDOXAL PHOSPHATE HOMEOSTASIS PROTEIN"/>
    <property type="match status" value="1"/>
</dbReference>